<reference evidence="3" key="1">
    <citation type="journal article" date="2005" name="Nature">
        <title>The map-based sequence of the rice genome.</title>
        <authorList>
            <consortium name="International rice genome sequencing project (IRGSP)"/>
            <person name="Matsumoto T."/>
            <person name="Wu J."/>
            <person name="Kanamori H."/>
            <person name="Katayose Y."/>
            <person name="Fujisawa M."/>
            <person name="Namiki N."/>
            <person name="Mizuno H."/>
            <person name="Yamamoto K."/>
            <person name="Antonio B.A."/>
            <person name="Baba T."/>
            <person name="Sakata K."/>
            <person name="Nagamura Y."/>
            <person name="Aoki H."/>
            <person name="Arikawa K."/>
            <person name="Arita K."/>
            <person name="Bito T."/>
            <person name="Chiden Y."/>
            <person name="Fujitsuka N."/>
            <person name="Fukunaka R."/>
            <person name="Hamada M."/>
            <person name="Harada C."/>
            <person name="Hayashi A."/>
            <person name="Hijishita S."/>
            <person name="Honda M."/>
            <person name="Hosokawa S."/>
            <person name="Ichikawa Y."/>
            <person name="Idonuma A."/>
            <person name="Iijima M."/>
            <person name="Ikeda M."/>
            <person name="Ikeno M."/>
            <person name="Ito K."/>
            <person name="Ito S."/>
            <person name="Ito T."/>
            <person name="Ito Y."/>
            <person name="Ito Y."/>
            <person name="Iwabuchi A."/>
            <person name="Kamiya K."/>
            <person name="Karasawa W."/>
            <person name="Kurita K."/>
            <person name="Katagiri S."/>
            <person name="Kikuta A."/>
            <person name="Kobayashi H."/>
            <person name="Kobayashi N."/>
            <person name="Machita K."/>
            <person name="Maehara T."/>
            <person name="Masukawa M."/>
            <person name="Mizubayashi T."/>
            <person name="Mukai Y."/>
            <person name="Nagasaki H."/>
            <person name="Nagata Y."/>
            <person name="Naito S."/>
            <person name="Nakashima M."/>
            <person name="Nakama Y."/>
            <person name="Nakamichi Y."/>
            <person name="Nakamura M."/>
            <person name="Meguro A."/>
            <person name="Negishi M."/>
            <person name="Ohta I."/>
            <person name="Ohta T."/>
            <person name="Okamoto M."/>
            <person name="Ono N."/>
            <person name="Saji S."/>
            <person name="Sakaguchi M."/>
            <person name="Sakai K."/>
            <person name="Shibata M."/>
            <person name="Shimokawa T."/>
            <person name="Song J."/>
            <person name="Takazaki Y."/>
            <person name="Terasawa K."/>
            <person name="Tsugane M."/>
            <person name="Tsuji K."/>
            <person name="Ueda S."/>
            <person name="Waki K."/>
            <person name="Yamagata H."/>
            <person name="Yamamoto M."/>
            <person name="Yamamoto S."/>
            <person name="Yamane H."/>
            <person name="Yoshiki S."/>
            <person name="Yoshihara R."/>
            <person name="Yukawa K."/>
            <person name="Zhong H."/>
            <person name="Yano M."/>
            <person name="Yuan Q."/>
            <person name="Ouyang S."/>
            <person name="Liu J."/>
            <person name="Jones K.M."/>
            <person name="Gansberger K."/>
            <person name="Moffat K."/>
            <person name="Hill J."/>
            <person name="Bera J."/>
            <person name="Fadrosh D."/>
            <person name="Jin S."/>
            <person name="Johri S."/>
            <person name="Kim M."/>
            <person name="Overton L."/>
            <person name="Reardon M."/>
            <person name="Tsitrin T."/>
            <person name="Vuong H."/>
            <person name="Weaver B."/>
            <person name="Ciecko A."/>
            <person name="Tallon L."/>
            <person name="Jackson J."/>
            <person name="Pai G."/>
            <person name="Aken S.V."/>
            <person name="Utterback T."/>
            <person name="Reidmuller S."/>
            <person name="Feldblyum T."/>
            <person name="Hsiao J."/>
            <person name="Zismann V."/>
            <person name="Iobst S."/>
            <person name="de Vazeille A.R."/>
            <person name="Buell C.R."/>
            <person name="Ying K."/>
            <person name="Li Y."/>
            <person name="Lu T."/>
            <person name="Huang Y."/>
            <person name="Zhao Q."/>
            <person name="Feng Q."/>
            <person name="Zhang L."/>
            <person name="Zhu J."/>
            <person name="Weng Q."/>
            <person name="Mu J."/>
            <person name="Lu Y."/>
            <person name="Fan D."/>
            <person name="Liu Y."/>
            <person name="Guan J."/>
            <person name="Zhang Y."/>
            <person name="Yu S."/>
            <person name="Liu X."/>
            <person name="Zhang Y."/>
            <person name="Hong G."/>
            <person name="Han B."/>
            <person name="Choisne N."/>
            <person name="Demange N."/>
            <person name="Orjeda G."/>
            <person name="Samain S."/>
            <person name="Cattolico L."/>
            <person name="Pelletier E."/>
            <person name="Couloux A."/>
            <person name="Segurens B."/>
            <person name="Wincker P."/>
            <person name="D'Hont A."/>
            <person name="Scarpelli C."/>
            <person name="Weissenbach J."/>
            <person name="Salanoubat M."/>
            <person name="Quetier F."/>
            <person name="Yu Y."/>
            <person name="Kim H.R."/>
            <person name="Rambo T."/>
            <person name="Currie J."/>
            <person name="Collura K."/>
            <person name="Luo M."/>
            <person name="Yang T."/>
            <person name="Ammiraju J.S.S."/>
            <person name="Engler F."/>
            <person name="Soderlund C."/>
            <person name="Wing R.A."/>
            <person name="Palmer L.E."/>
            <person name="de la Bastide M."/>
            <person name="Spiegel L."/>
            <person name="Nascimento L."/>
            <person name="Zutavern T."/>
            <person name="O'Shaughnessy A."/>
            <person name="Dike S."/>
            <person name="Dedhia N."/>
            <person name="Preston R."/>
            <person name="Balija V."/>
            <person name="McCombie W.R."/>
            <person name="Chow T."/>
            <person name="Chen H."/>
            <person name="Chung M."/>
            <person name="Chen C."/>
            <person name="Shaw J."/>
            <person name="Wu H."/>
            <person name="Hsiao K."/>
            <person name="Chao Y."/>
            <person name="Chu M."/>
            <person name="Cheng C."/>
            <person name="Hour A."/>
            <person name="Lee P."/>
            <person name="Lin S."/>
            <person name="Lin Y."/>
            <person name="Liou J."/>
            <person name="Liu S."/>
            <person name="Hsing Y."/>
            <person name="Raghuvanshi S."/>
            <person name="Mohanty A."/>
            <person name="Bharti A.K."/>
            <person name="Gaur A."/>
            <person name="Gupta V."/>
            <person name="Kumar D."/>
            <person name="Ravi V."/>
            <person name="Vij S."/>
            <person name="Kapur A."/>
            <person name="Khurana P."/>
            <person name="Khurana P."/>
            <person name="Khurana J.P."/>
            <person name="Tyagi A.K."/>
            <person name="Gaikwad K."/>
            <person name="Singh A."/>
            <person name="Dalal V."/>
            <person name="Srivastava S."/>
            <person name="Dixit A."/>
            <person name="Pal A.K."/>
            <person name="Ghazi I.A."/>
            <person name="Yadav M."/>
            <person name="Pandit A."/>
            <person name="Bhargava A."/>
            <person name="Sureshbabu K."/>
            <person name="Batra K."/>
            <person name="Sharma T.R."/>
            <person name="Mohapatra T."/>
            <person name="Singh N.K."/>
            <person name="Messing J."/>
            <person name="Nelson A.B."/>
            <person name="Fuks G."/>
            <person name="Kavchok S."/>
            <person name="Keizer G."/>
            <person name="Linton E."/>
            <person name="Llaca V."/>
            <person name="Song R."/>
            <person name="Tanyolac B."/>
            <person name="Young S."/>
            <person name="Ho-Il K."/>
            <person name="Hahn J.H."/>
            <person name="Sangsakoo G."/>
            <person name="Vanavichit A."/>
            <person name="de Mattos Luiz.A.T."/>
            <person name="Zimmer P.D."/>
            <person name="Malone G."/>
            <person name="Dellagostin O."/>
            <person name="de Oliveira A.C."/>
            <person name="Bevan M."/>
            <person name="Bancroft I."/>
            <person name="Minx P."/>
            <person name="Cordum H."/>
            <person name="Wilson R."/>
            <person name="Cheng Z."/>
            <person name="Jin W."/>
            <person name="Jiang J."/>
            <person name="Leong S.A."/>
            <person name="Iwama H."/>
            <person name="Gojobori T."/>
            <person name="Itoh T."/>
            <person name="Niimura Y."/>
            <person name="Fujii Y."/>
            <person name="Habara T."/>
            <person name="Sakai H."/>
            <person name="Sato Y."/>
            <person name="Wilson G."/>
            <person name="Kumar K."/>
            <person name="McCouch S."/>
            <person name="Juretic N."/>
            <person name="Hoen D."/>
            <person name="Wright S."/>
            <person name="Bruskiewich R."/>
            <person name="Bureau T."/>
            <person name="Miyao A."/>
            <person name="Hirochika H."/>
            <person name="Nishikawa T."/>
            <person name="Kadowaki K."/>
            <person name="Sugiura M."/>
            <person name="Burr B."/>
            <person name="Sasaki T."/>
        </authorList>
    </citation>
    <scope>NUCLEOTIDE SEQUENCE [LARGE SCALE GENOMIC DNA]</scope>
    <source>
        <strain evidence="3">cv. Nipponbare</strain>
    </source>
</reference>
<evidence type="ECO:0000313" key="2">
    <source>
        <dbReference type="EMBL" id="BAS93455.1"/>
    </source>
</evidence>
<feature type="region of interest" description="Disordered" evidence="1">
    <location>
        <begin position="134"/>
        <end position="158"/>
    </location>
</feature>
<dbReference type="Gramene" id="Os05t0336000-00">
    <property type="protein sequence ID" value="Os05t0336000-00"/>
    <property type="gene ID" value="Os05g0336000"/>
</dbReference>
<dbReference type="FunCoup" id="A0A0P0WKW6">
    <property type="interactions" value="8"/>
</dbReference>
<dbReference type="EMBL" id="AP014961">
    <property type="protein sequence ID" value="BAS93455.1"/>
    <property type="molecule type" value="Genomic_DNA"/>
</dbReference>
<evidence type="ECO:0000256" key="1">
    <source>
        <dbReference type="SAM" id="MobiDB-lite"/>
    </source>
</evidence>
<feature type="compositionally biased region" description="Basic and acidic residues" evidence="1">
    <location>
        <begin position="134"/>
        <end position="146"/>
    </location>
</feature>
<feature type="non-terminal residue" evidence="2">
    <location>
        <position position="1"/>
    </location>
</feature>
<feature type="compositionally biased region" description="Basic and acidic residues" evidence="1">
    <location>
        <begin position="328"/>
        <end position="341"/>
    </location>
</feature>
<reference evidence="2 3" key="2">
    <citation type="journal article" date="2013" name="Plant Cell Physiol.">
        <title>Rice Annotation Project Database (RAP-DB): an integrative and interactive database for rice genomics.</title>
        <authorList>
            <person name="Sakai H."/>
            <person name="Lee S.S."/>
            <person name="Tanaka T."/>
            <person name="Numa H."/>
            <person name="Kim J."/>
            <person name="Kawahara Y."/>
            <person name="Wakimoto H."/>
            <person name="Yang C.C."/>
            <person name="Iwamoto M."/>
            <person name="Abe T."/>
            <person name="Yamada Y."/>
            <person name="Muto A."/>
            <person name="Inokuchi H."/>
            <person name="Ikemura T."/>
            <person name="Matsumoto T."/>
            <person name="Sasaki T."/>
            <person name="Itoh T."/>
        </authorList>
    </citation>
    <scope>NUCLEOTIDE SEQUENCE [LARGE SCALE GENOMIC DNA]</scope>
    <source>
        <strain evidence="3">cv. Nipponbare</strain>
    </source>
</reference>
<name>A0A0P0WKW6_ORYSJ</name>
<feature type="compositionally biased region" description="Basic and acidic residues" evidence="1">
    <location>
        <begin position="353"/>
        <end position="366"/>
    </location>
</feature>
<accession>A0A0P0WKW6</accession>
<dbReference type="InParanoid" id="A0A0P0WKW6"/>
<organism evidence="2 3">
    <name type="scientific">Oryza sativa subsp. japonica</name>
    <name type="common">Rice</name>
    <dbReference type="NCBI Taxonomy" id="39947"/>
    <lineage>
        <taxon>Eukaryota</taxon>
        <taxon>Viridiplantae</taxon>
        <taxon>Streptophyta</taxon>
        <taxon>Embryophyta</taxon>
        <taxon>Tracheophyta</taxon>
        <taxon>Spermatophyta</taxon>
        <taxon>Magnoliopsida</taxon>
        <taxon>Liliopsida</taxon>
        <taxon>Poales</taxon>
        <taxon>Poaceae</taxon>
        <taxon>BOP clade</taxon>
        <taxon>Oryzoideae</taxon>
        <taxon>Oryzeae</taxon>
        <taxon>Oryzinae</taxon>
        <taxon>Oryza</taxon>
        <taxon>Oryza sativa</taxon>
    </lineage>
</organism>
<protein>
    <submittedName>
        <fullName evidence="2">Os05g0336000 protein</fullName>
    </submittedName>
</protein>
<proteinExistence type="predicted"/>
<dbReference type="Proteomes" id="UP000059680">
    <property type="component" value="Chromosome 5"/>
</dbReference>
<dbReference type="PaxDb" id="39947-A0A0P0WKW6"/>
<dbReference type="AlphaFoldDB" id="A0A0P0WKW6"/>
<reference evidence="2 3" key="3">
    <citation type="journal article" date="2013" name="Rice">
        <title>Improvement of the Oryza sativa Nipponbare reference genome using next generation sequence and optical map data.</title>
        <authorList>
            <person name="Kawahara Y."/>
            <person name="de la Bastide M."/>
            <person name="Hamilton J.P."/>
            <person name="Kanamori H."/>
            <person name="McCombie W.R."/>
            <person name="Ouyang S."/>
            <person name="Schwartz D.C."/>
            <person name="Tanaka T."/>
            <person name="Wu J."/>
            <person name="Zhou S."/>
            <person name="Childs K.L."/>
            <person name="Davidson R.M."/>
            <person name="Lin H."/>
            <person name="Quesada-Ocampo L."/>
            <person name="Vaillancourt B."/>
            <person name="Sakai H."/>
            <person name="Lee S.S."/>
            <person name="Kim J."/>
            <person name="Numa H."/>
            <person name="Itoh T."/>
            <person name="Buell C.R."/>
            <person name="Matsumoto T."/>
        </authorList>
    </citation>
    <scope>NUCLEOTIDE SEQUENCE [LARGE SCALE GENOMIC DNA]</scope>
    <source>
        <strain evidence="3">cv. Nipponbare</strain>
    </source>
</reference>
<feature type="compositionally biased region" description="Basic and acidic residues" evidence="1">
    <location>
        <begin position="200"/>
        <end position="213"/>
    </location>
</feature>
<keyword evidence="3" id="KW-1185">Reference proteome</keyword>
<feature type="region of interest" description="Disordered" evidence="1">
    <location>
        <begin position="326"/>
        <end position="379"/>
    </location>
</feature>
<sequence>HHLPLAAAGHLRLPRRHPGDDVPAVRQVLLLVLVPRRHPHEHRQVDHREQQQEGVVVVEVRVVEVVADPALAGAAAPGGAVDGGDEQAVEEVSDAEAAGEEGGAEALHPLRRLLVEELEDADGAEHVADADEDVLRQHPEDAHRDGVVGGRGGGGADRAHAAELHEAGARHRRHLERRPDAEALQERDAAGFAGAAAGEGDEHAVVDRDGEEHGDGDEAAEGGRRDADAADGAVQGGALLHEQRVHLRPDGARHQRRQPHHDHPRDQLHLLHLRHRARLRLRRRRRQRRLVQEPVAPRVVQPPLRPGGGVPRRVVLVQLITVQLPSPVRERRPEHPPDEPRGAGGGAPADRLVAVERRADVEEQQRQGEAGGGDGVADAPADVLLDVDEDEHGDEAAGEGAEHPPVEEGGLGAALPGVEVVELVGAERGDVGLGAAGADGHGVQRRVEEGHLRPRRRRAGAVRRALRVQRLEGDGQRIRTVR</sequence>
<gene>
    <name evidence="2" type="ordered locus">Os05g0336000</name>
    <name evidence="2" type="ORF">OSNPB_050336000</name>
</gene>
<evidence type="ECO:0000313" key="3">
    <source>
        <dbReference type="Proteomes" id="UP000059680"/>
    </source>
</evidence>
<feature type="compositionally biased region" description="Gly residues" evidence="1">
    <location>
        <begin position="147"/>
        <end position="156"/>
    </location>
</feature>
<feature type="region of interest" description="Disordered" evidence="1">
    <location>
        <begin position="391"/>
        <end position="411"/>
    </location>
</feature>
<feature type="region of interest" description="Disordered" evidence="1">
    <location>
        <begin position="442"/>
        <end position="461"/>
    </location>
</feature>
<feature type="region of interest" description="Disordered" evidence="1">
    <location>
        <begin position="195"/>
        <end position="230"/>
    </location>
</feature>